<comment type="cofactor">
    <cofactor evidence="1">
        <name>Mg(2+)</name>
        <dbReference type="ChEBI" id="CHEBI:18420"/>
    </cofactor>
</comment>
<dbReference type="PIRSF" id="PIRSF015582">
    <property type="entry name" value="Cit_lyase_B"/>
    <property type="match status" value="1"/>
</dbReference>
<evidence type="ECO:0000313" key="7">
    <source>
        <dbReference type="EMBL" id="PZQ76333.1"/>
    </source>
</evidence>
<sequence>MRSKLFVPASRPELFAKAMASQADVVSFDLEDAVEPASKDRARAALAAFFADTPGWQGCKKGIVVRVNAVDTPHLEADLDIAVCAGVDLINLPMLDDPDAVRHAVAAIEKRESERRLDRPIGILANIESPRGLRRAFEIAAAHPRVAGLQVGYGDLLAPMGIAQGEPSAVQAVRFAVRLAAGEAGVSAYDGAYVDVANPDGYLADAQAARRLGFAGKSCIHPSQVALANKAFRPTDAEILHARQVMEATRISLSKGVGAFLVDGKLVDGPFIAHARQTVTAAESLGLLPD</sequence>
<feature type="binding site" evidence="4">
    <location>
        <position position="128"/>
    </location>
    <ligand>
        <name>substrate</name>
    </ligand>
</feature>
<evidence type="ECO:0000256" key="4">
    <source>
        <dbReference type="PIRSR" id="PIRSR015582-1"/>
    </source>
</evidence>
<dbReference type="Proteomes" id="UP000249135">
    <property type="component" value="Unassembled WGS sequence"/>
</dbReference>
<dbReference type="EMBL" id="QFPP01000055">
    <property type="protein sequence ID" value="PZQ76333.1"/>
    <property type="molecule type" value="Genomic_DNA"/>
</dbReference>
<keyword evidence="7" id="KW-0456">Lyase</keyword>
<dbReference type="AlphaFoldDB" id="A0A2W5S9M2"/>
<dbReference type="Gene3D" id="3.20.20.60">
    <property type="entry name" value="Phosphoenolpyruvate-binding domains"/>
    <property type="match status" value="1"/>
</dbReference>
<comment type="caution">
    <text evidence="7">The sequence shown here is derived from an EMBL/GenBank/DDBJ whole genome shotgun (WGS) entry which is preliminary data.</text>
</comment>
<feature type="binding site" evidence="5">
    <location>
        <position position="155"/>
    </location>
    <ligand>
        <name>Mg(2+)</name>
        <dbReference type="ChEBI" id="CHEBI:18420"/>
    </ligand>
</feature>
<protein>
    <submittedName>
        <fullName evidence="7">CoA ester lyase</fullName>
    </submittedName>
</protein>
<feature type="binding site" evidence="4">
    <location>
        <position position="66"/>
    </location>
    <ligand>
        <name>substrate</name>
    </ligand>
</feature>
<gene>
    <name evidence="7" type="ORF">DI563_07340</name>
</gene>
<dbReference type="GO" id="GO:0006107">
    <property type="term" value="P:oxaloacetate metabolic process"/>
    <property type="evidence" value="ECO:0007669"/>
    <property type="project" value="TreeGrafter"/>
</dbReference>
<dbReference type="GO" id="GO:0016829">
    <property type="term" value="F:lyase activity"/>
    <property type="evidence" value="ECO:0007669"/>
    <property type="project" value="UniProtKB-KW"/>
</dbReference>
<dbReference type="PANTHER" id="PTHR32308">
    <property type="entry name" value="LYASE BETA SUBUNIT, PUTATIVE (AFU_ORTHOLOGUE AFUA_4G13030)-RELATED"/>
    <property type="match status" value="1"/>
</dbReference>
<evidence type="ECO:0000256" key="1">
    <source>
        <dbReference type="ARBA" id="ARBA00001946"/>
    </source>
</evidence>
<evidence type="ECO:0000256" key="3">
    <source>
        <dbReference type="ARBA" id="ARBA00022842"/>
    </source>
</evidence>
<dbReference type="InterPro" id="IPR011206">
    <property type="entry name" value="Citrate_lyase_beta/mcl1/mcl2"/>
</dbReference>
<reference evidence="7 8" key="1">
    <citation type="submission" date="2017-08" db="EMBL/GenBank/DDBJ databases">
        <title>Infants hospitalized years apart are colonized by the same room-sourced microbial strains.</title>
        <authorList>
            <person name="Brooks B."/>
            <person name="Olm M.R."/>
            <person name="Firek B.A."/>
            <person name="Baker R."/>
            <person name="Thomas B.C."/>
            <person name="Morowitz M.J."/>
            <person name="Banfield J.F."/>
        </authorList>
    </citation>
    <scope>NUCLEOTIDE SEQUENCE [LARGE SCALE GENOMIC DNA]</scope>
    <source>
        <strain evidence="7">S2_005_003_R2_41</strain>
    </source>
</reference>
<proteinExistence type="predicted"/>
<evidence type="ECO:0000259" key="6">
    <source>
        <dbReference type="Pfam" id="PF03328"/>
    </source>
</evidence>
<accession>A0A2W5S9M2</accession>
<dbReference type="InterPro" id="IPR005000">
    <property type="entry name" value="Aldolase/citrate-lyase_domain"/>
</dbReference>
<evidence type="ECO:0000313" key="8">
    <source>
        <dbReference type="Proteomes" id="UP000249135"/>
    </source>
</evidence>
<feature type="binding site" evidence="5">
    <location>
        <position position="128"/>
    </location>
    <ligand>
        <name>Mg(2+)</name>
        <dbReference type="ChEBI" id="CHEBI:18420"/>
    </ligand>
</feature>
<keyword evidence="3 5" id="KW-0460">Magnesium</keyword>
<name>A0A2W5S9M2_VARPD</name>
<feature type="domain" description="HpcH/HpaI aldolase/citrate lyase" evidence="6">
    <location>
        <begin position="2"/>
        <end position="222"/>
    </location>
</feature>
<evidence type="ECO:0000256" key="5">
    <source>
        <dbReference type="PIRSR" id="PIRSR015582-2"/>
    </source>
</evidence>
<organism evidence="7 8">
    <name type="scientific">Variovorax paradoxus</name>
    <dbReference type="NCBI Taxonomy" id="34073"/>
    <lineage>
        <taxon>Bacteria</taxon>
        <taxon>Pseudomonadati</taxon>
        <taxon>Pseudomonadota</taxon>
        <taxon>Betaproteobacteria</taxon>
        <taxon>Burkholderiales</taxon>
        <taxon>Comamonadaceae</taxon>
        <taxon>Variovorax</taxon>
    </lineage>
</organism>
<dbReference type="InterPro" id="IPR040442">
    <property type="entry name" value="Pyrv_kinase-like_dom_sf"/>
</dbReference>
<dbReference type="Pfam" id="PF03328">
    <property type="entry name" value="HpcH_HpaI"/>
    <property type="match status" value="1"/>
</dbReference>
<evidence type="ECO:0000256" key="2">
    <source>
        <dbReference type="ARBA" id="ARBA00022723"/>
    </source>
</evidence>
<keyword evidence="2 5" id="KW-0479">Metal-binding</keyword>
<dbReference type="GO" id="GO:0000287">
    <property type="term" value="F:magnesium ion binding"/>
    <property type="evidence" value="ECO:0007669"/>
    <property type="project" value="TreeGrafter"/>
</dbReference>
<dbReference type="SUPFAM" id="SSF51621">
    <property type="entry name" value="Phosphoenolpyruvate/pyruvate domain"/>
    <property type="match status" value="1"/>
</dbReference>
<dbReference type="InterPro" id="IPR015813">
    <property type="entry name" value="Pyrv/PenolPyrv_kinase-like_dom"/>
</dbReference>
<dbReference type="PANTHER" id="PTHR32308:SF10">
    <property type="entry name" value="CITRATE LYASE SUBUNIT BETA"/>
    <property type="match status" value="1"/>
</dbReference>